<dbReference type="Proteomes" id="UP000287224">
    <property type="component" value="Unassembled WGS sequence"/>
</dbReference>
<evidence type="ECO:0000313" key="2">
    <source>
        <dbReference type="Proteomes" id="UP000287224"/>
    </source>
</evidence>
<dbReference type="Pfam" id="PF14100">
    <property type="entry name" value="DUF6807"/>
    <property type="match status" value="1"/>
</dbReference>
<organism evidence="1 2">
    <name type="scientific">Dictyobacter aurantiacus</name>
    <dbReference type="NCBI Taxonomy" id="1936993"/>
    <lineage>
        <taxon>Bacteria</taxon>
        <taxon>Bacillati</taxon>
        <taxon>Chloroflexota</taxon>
        <taxon>Ktedonobacteria</taxon>
        <taxon>Ktedonobacterales</taxon>
        <taxon>Dictyobacteraceae</taxon>
        <taxon>Dictyobacter</taxon>
    </lineage>
</organism>
<dbReference type="RefSeq" id="WP_126596970.1">
    <property type="nucleotide sequence ID" value="NZ_BIFQ01000001.1"/>
</dbReference>
<dbReference type="AlphaFoldDB" id="A0A401ZGI6"/>
<keyword evidence="2" id="KW-1185">Reference proteome</keyword>
<name>A0A401ZGI6_9CHLR</name>
<dbReference type="EMBL" id="BIFQ01000001">
    <property type="protein sequence ID" value="GCE05969.1"/>
    <property type="molecule type" value="Genomic_DNA"/>
</dbReference>
<sequence length="302" mass="34611">METTLTHTLNDAIEVAYQGQTLFKYVYKSKNPARESPRPYFHPLRTLAGNELSLFRPHDHLWHIGLTMCIANIEEENFWGGPTYTREQQGYIQLANNGHIDHVGWQEVSNDGQVRCREQLQWVTQAGETWFKEERKIVVSEINPEAGYWSLDLAFRLTNVTQRPLNFGSPTTEGRPDAGYGGLFWRGPRSFLHGNIIGPDGLEGPESMGKRAPWLALSGKHDGNQARSTILFVDQPENPRYPNKWFVRNDPYACISCSFMFDEYYPLQPGDDLVLNYHVMLANGAWSRQDLEQYVAQKQASK</sequence>
<proteinExistence type="predicted"/>
<evidence type="ECO:0008006" key="3">
    <source>
        <dbReference type="Google" id="ProtNLM"/>
    </source>
</evidence>
<dbReference type="InterPro" id="IPR029475">
    <property type="entry name" value="DUF6807"/>
</dbReference>
<evidence type="ECO:0000313" key="1">
    <source>
        <dbReference type="EMBL" id="GCE05969.1"/>
    </source>
</evidence>
<reference evidence="2" key="1">
    <citation type="submission" date="2018-12" db="EMBL/GenBank/DDBJ databases">
        <title>Tengunoibacter tsumagoiensis gen. nov., sp. nov., Dictyobacter kobayashii sp. nov., D. alpinus sp. nov., and D. joshuensis sp. nov. and description of Dictyobacteraceae fam. nov. within the order Ktedonobacterales isolated from Tengu-no-mugimeshi.</title>
        <authorList>
            <person name="Wang C.M."/>
            <person name="Zheng Y."/>
            <person name="Sakai Y."/>
            <person name="Toyoda A."/>
            <person name="Minakuchi Y."/>
            <person name="Abe K."/>
            <person name="Yokota A."/>
            <person name="Yabe S."/>
        </authorList>
    </citation>
    <scope>NUCLEOTIDE SEQUENCE [LARGE SCALE GENOMIC DNA]</scope>
    <source>
        <strain evidence="2">S-27</strain>
    </source>
</reference>
<comment type="caution">
    <text evidence="1">The sequence shown here is derived from an EMBL/GenBank/DDBJ whole genome shotgun (WGS) entry which is preliminary data.</text>
</comment>
<dbReference type="OrthoDB" id="138537at2"/>
<protein>
    <recommendedName>
        <fullName evidence="3">Oxidoreductase</fullName>
    </recommendedName>
</protein>
<accession>A0A401ZGI6</accession>
<gene>
    <name evidence="1" type="ORF">KDAU_32980</name>
</gene>